<comment type="subunit">
    <text evidence="4 15 16">F-type ATPases have 2 components, CF(1) - the catalytic core - and CF(0) - the membrane proton channel. CF(1) has five subunits: alpha(3), beta(3), gamma(1), delta(1), epsilon(1). CF(0) has three main subunits: a, b and c.</text>
</comment>
<evidence type="ECO:0000256" key="7">
    <source>
        <dbReference type="ARBA" id="ARBA00022475"/>
    </source>
</evidence>
<dbReference type="SUPFAM" id="SSF46604">
    <property type="entry name" value="Epsilon subunit of F1F0-ATP synthase C-terminal domain"/>
    <property type="match status" value="1"/>
</dbReference>
<dbReference type="OrthoDB" id="9791445at2"/>
<comment type="caution">
    <text evidence="19">The sequence shown here is derived from an EMBL/GenBank/DDBJ whole genome shotgun (WGS) entry which is preliminary data.</text>
</comment>
<name>A0A3N5Y5A1_9ALTE</name>
<evidence type="ECO:0000256" key="2">
    <source>
        <dbReference type="ARBA" id="ARBA00004202"/>
    </source>
</evidence>
<proteinExistence type="inferred from homology"/>
<protein>
    <recommendedName>
        <fullName evidence="5 15">ATP synthase epsilon chain</fullName>
    </recommendedName>
    <alternativeName>
        <fullName evidence="14 15">ATP synthase F1 sector epsilon subunit</fullName>
    </alternativeName>
    <alternativeName>
        <fullName evidence="13 15">F-ATPase epsilon subunit</fullName>
    </alternativeName>
</protein>
<evidence type="ECO:0000256" key="16">
    <source>
        <dbReference type="RuleBase" id="RU003656"/>
    </source>
</evidence>
<dbReference type="GO" id="GO:0046933">
    <property type="term" value="F:proton-transporting ATP synthase activity, rotational mechanism"/>
    <property type="evidence" value="ECO:0007669"/>
    <property type="project" value="UniProtKB-UniRule"/>
</dbReference>
<dbReference type="Gene3D" id="2.60.15.10">
    <property type="entry name" value="F0F1 ATP synthase delta/epsilon subunit, N-terminal"/>
    <property type="match status" value="1"/>
</dbReference>
<keyword evidence="9 15" id="KW-0406">Ion transport</keyword>
<dbReference type="PANTHER" id="PTHR13822:SF10">
    <property type="entry name" value="ATP SYNTHASE EPSILON CHAIN, CHLOROPLASTIC"/>
    <property type="match status" value="1"/>
</dbReference>
<dbReference type="Proteomes" id="UP000275281">
    <property type="component" value="Unassembled WGS sequence"/>
</dbReference>
<evidence type="ECO:0000256" key="6">
    <source>
        <dbReference type="ARBA" id="ARBA00022448"/>
    </source>
</evidence>
<reference evidence="19 20" key="1">
    <citation type="submission" date="2018-11" db="EMBL/GenBank/DDBJ databases">
        <authorList>
            <person name="Ye M.-Q."/>
            <person name="Du Z.-J."/>
        </authorList>
    </citation>
    <scope>NUCLEOTIDE SEQUENCE [LARGE SCALE GENOMIC DNA]</scope>
    <source>
        <strain evidence="19 20">U0105</strain>
    </source>
</reference>
<comment type="function">
    <text evidence="1 15">Produces ATP from ADP in the presence of a proton gradient across the membrane.</text>
</comment>
<dbReference type="FunFam" id="2.60.15.10:FF:000001">
    <property type="entry name" value="ATP synthase epsilon chain"/>
    <property type="match status" value="1"/>
</dbReference>
<evidence type="ECO:0000256" key="15">
    <source>
        <dbReference type="HAMAP-Rule" id="MF_00530"/>
    </source>
</evidence>
<dbReference type="GO" id="GO:0005524">
    <property type="term" value="F:ATP binding"/>
    <property type="evidence" value="ECO:0007669"/>
    <property type="project" value="UniProtKB-UniRule"/>
</dbReference>
<gene>
    <name evidence="15" type="primary">atpC</name>
    <name evidence="19" type="ORF">DRW07_01900</name>
</gene>
<keyword evidence="11 15" id="KW-0139">CF(1)</keyword>
<dbReference type="Pfam" id="PF00401">
    <property type="entry name" value="ATP-synt_DE"/>
    <property type="match status" value="1"/>
</dbReference>
<keyword evidence="20" id="KW-1185">Reference proteome</keyword>
<dbReference type="EMBL" id="RPOK01000001">
    <property type="protein sequence ID" value="RPJ68186.1"/>
    <property type="molecule type" value="Genomic_DNA"/>
</dbReference>
<keyword evidence="12 15" id="KW-0066">ATP synthesis</keyword>
<evidence type="ECO:0000256" key="9">
    <source>
        <dbReference type="ARBA" id="ARBA00023065"/>
    </source>
</evidence>
<evidence type="ECO:0000256" key="12">
    <source>
        <dbReference type="ARBA" id="ARBA00023310"/>
    </source>
</evidence>
<accession>A0A3N5Y5A1</accession>
<comment type="subcellular location">
    <subcellularLocation>
        <location evidence="2 15">Cell membrane</location>
        <topology evidence="2 15">Peripheral membrane protein</topology>
    </subcellularLocation>
</comment>
<dbReference type="InterPro" id="IPR036794">
    <property type="entry name" value="ATP_F1_dsu/esu_C_sf"/>
</dbReference>
<evidence type="ECO:0000256" key="14">
    <source>
        <dbReference type="ARBA" id="ARBA00031795"/>
    </source>
</evidence>
<evidence type="ECO:0000256" key="4">
    <source>
        <dbReference type="ARBA" id="ARBA00011648"/>
    </source>
</evidence>
<dbReference type="SUPFAM" id="SSF51344">
    <property type="entry name" value="Epsilon subunit of F1F0-ATP synthase N-terminal domain"/>
    <property type="match status" value="1"/>
</dbReference>
<keyword evidence="19" id="KW-0378">Hydrolase</keyword>
<dbReference type="InterPro" id="IPR020546">
    <property type="entry name" value="ATP_synth_F1_dsu/esu_N"/>
</dbReference>
<dbReference type="NCBIfam" id="TIGR01216">
    <property type="entry name" value="ATP_synt_epsi"/>
    <property type="match status" value="1"/>
</dbReference>
<evidence type="ECO:0000256" key="10">
    <source>
        <dbReference type="ARBA" id="ARBA00023136"/>
    </source>
</evidence>
<dbReference type="RefSeq" id="WP_124026188.1">
    <property type="nucleotide sequence ID" value="NZ_JBHRSN010000005.1"/>
</dbReference>
<evidence type="ECO:0000256" key="1">
    <source>
        <dbReference type="ARBA" id="ARBA00003543"/>
    </source>
</evidence>
<evidence type="ECO:0000256" key="11">
    <source>
        <dbReference type="ARBA" id="ARBA00023196"/>
    </source>
</evidence>
<keyword evidence="8 15" id="KW-0375">Hydrogen ion transport</keyword>
<dbReference type="InterPro" id="IPR020547">
    <property type="entry name" value="ATP_synth_F1_esu_C"/>
</dbReference>
<dbReference type="Pfam" id="PF02823">
    <property type="entry name" value="ATP-synt_DE_N"/>
    <property type="match status" value="1"/>
</dbReference>
<dbReference type="Gene3D" id="1.20.5.440">
    <property type="entry name" value="ATP synthase delta/epsilon subunit, C-terminal domain"/>
    <property type="match status" value="1"/>
</dbReference>
<feature type="domain" description="ATP synthase epsilon subunit C-terminal" evidence="17">
    <location>
        <begin position="92"/>
        <end position="135"/>
    </location>
</feature>
<dbReference type="HAMAP" id="MF_00530">
    <property type="entry name" value="ATP_synth_epsil_bac"/>
    <property type="match status" value="1"/>
</dbReference>
<evidence type="ECO:0000256" key="8">
    <source>
        <dbReference type="ARBA" id="ARBA00022781"/>
    </source>
</evidence>
<feature type="domain" description="ATP synthase F1 complex delta/epsilon subunit N-terminal" evidence="18">
    <location>
        <begin position="9"/>
        <end position="87"/>
    </location>
</feature>
<sequence>MKSAYKSTFKVQIVTPIDHVYSGSIVHLSVKGSEGDLGICYGHAPLLTGLLPSMLTMVKKGGEKDSLYVAGGFMEVQPNNVSILADTLIRAKDIDEKKAQEARRNAEKRLQNCDVDQLIKCELQLMKAIAKLRVARSVKQY</sequence>
<evidence type="ECO:0000259" key="17">
    <source>
        <dbReference type="Pfam" id="PF00401"/>
    </source>
</evidence>
<dbReference type="AlphaFoldDB" id="A0A3N5Y5A1"/>
<dbReference type="InterPro" id="IPR001469">
    <property type="entry name" value="ATP_synth_F1_dsu/esu"/>
</dbReference>
<dbReference type="GO" id="GO:0016787">
    <property type="term" value="F:hydrolase activity"/>
    <property type="evidence" value="ECO:0007669"/>
    <property type="project" value="UniProtKB-KW"/>
</dbReference>
<dbReference type="GO" id="GO:0045259">
    <property type="term" value="C:proton-transporting ATP synthase complex"/>
    <property type="evidence" value="ECO:0007669"/>
    <property type="project" value="UniProtKB-KW"/>
</dbReference>
<dbReference type="PANTHER" id="PTHR13822">
    <property type="entry name" value="ATP SYNTHASE DELTA/EPSILON CHAIN"/>
    <property type="match status" value="1"/>
</dbReference>
<dbReference type="InterPro" id="IPR036771">
    <property type="entry name" value="ATPsynth_dsu/esu_N"/>
</dbReference>
<keyword evidence="7 15" id="KW-1003">Cell membrane</keyword>
<dbReference type="GO" id="GO:0005886">
    <property type="term" value="C:plasma membrane"/>
    <property type="evidence" value="ECO:0007669"/>
    <property type="project" value="UniProtKB-SubCell"/>
</dbReference>
<evidence type="ECO:0000256" key="5">
    <source>
        <dbReference type="ARBA" id="ARBA00014480"/>
    </source>
</evidence>
<evidence type="ECO:0000313" key="20">
    <source>
        <dbReference type="Proteomes" id="UP000275281"/>
    </source>
</evidence>
<evidence type="ECO:0000256" key="13">
    <source>
        <dbReference type="ARBA" id="ARBA00030215"/>
    </source>
</evidence>
<evidence type="ECO:0000256" key="3">
    <source>
        <dbReference type="ARBA" id="ARBA00005712"/>
    </source>
</evidence>
<evidence type="ECO:0000259" key="18">
    <source>
        <dbReference type="Pfam" id="PF02823"/>
    </source>
</evidence>
<dbReference type="CDD" id="cd12152">
    <property type="entry name" value="F1-ATPase_delta"/>
    <property type="match status" value="1"/>
</dbReference>
<evidence type="ECO:0000313" key="19">
    <source>
        <dbReference type="EMBL" id="RPJ68186.1"/>
    </source>
</evidence>
<organism evidence="19 20">
    <name type="scientific">Alteromonas sediminis</name>
    <dbReference type="NCBI Taxonomy" id="2259342"/>
    <lineage>
        <taxon>Bacteria</taxon>
        <taxon>Pseudomonadati</taxon>
        <taxon>Pseudomonadota</taxon>
        <taxon>Gammaproteobacteria</taxon>
        <taxon>Alteromonadales</taxon>
        <taxon>Alteromonadaceae</taxon>
        <taxon>Alteromonas/Salinimonas group</taxon>
        <taxon>Alteromonas</taxon>
    </lineage>
</organism>
<keyword evidence="6 15" id="KW-0813">Transport</keyword>
<keyword evidence="10 15" id="KW-0472">Membrane</keyword>
<comment type="similarity">
    <text evidence="3 15 16">Belongs to the ATPase epsilon chain family.</text>
</comment>